<dbReference type="AlphaFoldDB" id="A0A2M8KIB6"/>
<evidence type="ECO:0000313" key="4">
    <source>
        <dbReference type="Proteomes" id="UP000231086"/>
    </source>
</evidence>
<keyword evidence="2" id="KW-0812">Transmembrane</keyword>
<protein>
    <submittedName>
        <fullName evidence="3">Uncharacterized protein</fullName>
    </submittedName>
</protein>
<keyword evidence="2" id="KW-0472">Membrane</keyword>
<keyword evidence="2" id="KW-1133">Transmembrane helix</keyword>
<dbReference type="EMBL" id="PFEA01000047">
    <property type="protein sequence ID" value="PJE59654.1"/>
    <property type="molecule type" value="Genomic_DNA"/>
</dbReference>
<comment type="caution">
    <text evidence="3">The sequence shown here is derived from an EMBL/GenBank/DDBJ whole genome shotgun (WGS) entry which is preliminary data.</text>
</comment>
<evidence type="ECO:0000313" key="3">
    <source>
        <dbReference type="EMBL" id="PJE59654.1"/>
    </source>
</evidence>
<feature type="region of interest" description="Disordered" evidence="1">
    <location>
        <begin position="56"/>
        <end position="93"/>
    </location>
</feature>
<reference evidence="4" key="1">
    <citation type="submission" date="2017-09" db="EMBL/GenBank/DDBJ databases">
        <title>Depth-based differentiation of microbial function through sediment-hosted aquifers and enrichment of novel symbionts in the deep terrestrial subsurface.</title>
        <authorList>
            <person name="Probst A.J."/>
            <person name="Ladd B."/>
            <person name="Jarett J.K."/>
            <person name="Geller-Mcgrath D.E."/>
            <person name="Sieber C.M.K."/>
            <person name="Emerson J.B."/>
            <person name="Anantharaman K."/>
            <person name="Thomas B.C."/>
            <person name="Malmstrom R."/>
            <person name="Stieglmeier M."/>
            <person name="Klingl A."/>
            <person name="Woyke T."/>
            <person name="Ryan C.M."/>
            <person name="Banfield J.F."/>
        </authorList>
    </citation>
    <scope>NUCLEOTIDE SEQUENCE [LARGE SCALE GENOMIC DNA]</scope>
</reference>
<feature type="compositionally biased region" description="Low complexity" evidence="1">
    <location>
        <begin position="69"/>
        <end position="93"/>
    </location>
</feature>
<feature type="compositionally biased region" description="Polar residues" evidence="1">
    <location>
        <begin position="56"/>
        <end position="67"/>
    </location>
</feature>
<sequence length="202" mass="21727">MNPDKPTSGPHFEAADGLLNKLKGKFSTIILPLIAALILGTGIFLYYQMQPDNSSSNLASTLPSGQLQAEPAEPPTTAQITTPAPTEAPAPVVSTPTDEAIALSANDSATLSETAQPGDGVTHLARRALGAYLQQNPDINLSYEQKIYVEDYLKDHKGNYPLAVGEKIDFDQQLITDAVQGARNLTPQQIEQIKPFARQVNF</sequence>
<feature type="transmembrane region" description="Helical" evidence="2">
    <location>
        <begin position="26"/>
        <end position="47"/>
    </location>
</feature>
<name>A0A2M8KIB6_9BACT</name>
<gene>
    <name evidence="3" type="ORF">COU85_02465</name>
</gene>
<evidence type="ECO:0000256" key="1">
    <source>
        <dbReference type="SAM" id="MobiDB-lite"/>
    </source>
</evidence>
<evidence type="ECO:0000256" key="2">
    <source>
        <dbReference type="SAM" id="Phobius"/>
    </source>
</evidence>
<dbReference type="Proteomes" id="UP000231086">
    <property type="component" value="Unassembled WGS sequence"/>
</dbReference>
<organism evidence="3 4">
    <name type="scientific">Candidatus Portnoybacteria bacterium CG10_big_fil_rev_8_21_14_0_10_44_7</name>
    <dbReference type="NCBI Taxonomy" id="1974816"/>
    <lineage>
        <taxon>Bacteria</taxon>
        <taxon>Candidatus Portnoyibacteriota</taxon>
    </lineage>
</organism>
<proteinExistence type="predicted"/>
<accession>A0A2M8KIB6</accession>